<feature type="region of interest" description="Disordered" evidence="1">
    <location>
        <begin position="163"/>
        <end position="190"/>
    </location>
</feature>
<dbReference type="InterPro" id="IPR032066">
    <property type="entry name" value="GP3_package"/>
</dbReference>
<feature type="region of interest" description="Disordered" evidence="1">
    <location>
        <begin position="1"/>
        <end position="33"/>
    </location>
</feature>
<protein>
    <recommendedName>
        <fullName evidence="4">Terminase small subunit</fullName>
    </recommendedName>
</protein>
<comment type="caution">
    <text evidence="2">The sequence shown here is derived from an EMBL/GenBank/DDBJ whole genome shotgun (WGS) entry which is preliminary data.</text>
</comment>
<dbReference type="Proteomes" id="UP000434475">
    <property type="component" value="Unassembled WGS sequence"/>
</dbReference>
<dbReference type="AlphaFoldDB" id="A0A6I2QY05"/>
<sequence length="190" mass="21771">MSEELTPKRGRGRPKGTGGNKRPDRTEAMSVHAEPGDNRRYIEHSMKMWDWPNVDMKEPAQVKERIGMYLSICAEDDMKPSVAGLALAFGRDRRTLWKWANGIESDFIPPESRDFIKKAYQFLNAQMEDYAQNGKINPVAAIFLMKNHFGYQDKQEVVLTPNNQLGEVTPPEELQQKYLEATASDYDTDE</sequence>
<name>A0A6I2QY05_FLAPL</name>
<gene>
    <name evidence="2" type="ORF">GKE97_04905</name>
</gene>
<reference evidence="2 3" key="1">
    <citation type="journal article" date="2019" name="Nat. Med.">
        <title>A library of human gut bacterial isolates paired with longitudinal multiomics data enables mechanistic microbiome research.</title>
        <authorList>
            <person name="Poyet M."/>
            <person name="Groussin M."/>
            <person name="Gibbons S.M."/>
            <person name="Avila-Pacheco J."/>
            <person name="Jiang X."/>
            <person name="Kearney S.M."/>
            <person name="Perrotta A.R."/>
            <person name="Berdy B."/>
            <person name="Zhao S."/>
            <person name="Lieberman T.D."/>
            <person name="Swanson P.K."/>
            <person name="Smith M."/>
            <person name="Roesemann S."/>
            <person name="Alexander J.E."/>
            <person name="Rich S.A."/>
            <person name="Livny J."/>
            <person name="Vlamakis H."/>
            <person name="Clish C."/>
            <person name="Bullock K."/>
            <person name="Deik A."/>
            <person name="Scott J."/>
            <person name="Pierce K.A."/>
            <person name="Xavier R.J."/>
            <person name="Alm E.J."/>
        </authorList>
    </citation>
    <scope>NUCLEOTIDE SEQUENCE [LARGE SCALE GENOMIC DNA]</scope>
    <source>
        <strain evidence="2 3">BIOML-A2</strain>
    </source>
</reference>
<organism evidence="2 3">
    <name type="scientific">Flavonifractor plautii</name>
    <name type="common">Fusobacterium plautii</name>
    <dbReference type="NCBI Taxonomy" id="292800"/>
    <lineage>
        <taxon>Bacteria</taxon>
        <taxon>Bacillati</taxon>
        <taxon>Bacillota</taxon>
        <taxon>Clostridia</taxon>
        <taxon>Eubacteriales</taxon>
        <taxon>Oscillospiraceae</taxon>
        <taxon>Flavonifractor</taxon>
    </lineage>
</organism>
<proteinExistence type="predicted"/>
<evidence type="ECO:0008006" key="4">
    <source>
        <dbReference type="Google" id="ProtNLM"/>
    </source>
</evidence>
<dbReference type="EMBL" id="WKPR01000004">
    <property type="protein sequence ID" value="MSB18855.1"/>
    <property type="molecule type" value="Genomic_DNA"/>
</dbReference>
<accession>A0A6I2QY05</accession>
<evidence type="ECO:0000256" key="1">
    <source>
        <dbReference type="SAM" id="MobiDB-lite"/>
    </source>
</evidence>
<evidence type="ECO:0000313" key="2">
    <source>
        <dbReference type="EMBL" id="MSB18855.1"/>
    </source>
</evidence>
<dbReference type="Pfam" id="PF16677">
    <property type="entry name" value="GP3_package"/>
    <property type="match status" value="1"/>
</dbReference>
<dbReference type="RefSeq" id="WP_172697300.1">
    <property type="nucleotide sequence ID" value="NZ_JADPCY010000028.1"/>
</dbReference>
<evidence type="ECO:0000313" key="3">
    <source>
        <dbReference type="Proteomes" id="UP000434475"/>
    </source>
</evidence>